<comment type="caution">
    <text evidence="1">The sequence shown here is derived from an EMBL/GenBank/DDBJ whole genome shotgun (WGS) entry which is preliminary data.</text>
</comment>
<dbReference type="AlphaFoldDB" id="A0A5B7IMV6"/>
<organism evidence="1 2">
    <name type="scientific">Portunus trituberculatus</name>
    <name type="common">Swimming crab</name>
    <name type="synonym">Neptunus trituberculatus</name>
    <dbReference type="NCBI Taxonomy" id="210409"/>
    <lineage>
        <taxon>Eukaryota</taxon>
        <taxon>Metazoa</taxon>
        <taxon>Ecdysozoa</taxon>
        <taxon>Arthropoda</taxon>
        <taxon>Crustacea</taxon>
        <taxon>Multicrustacea</taxon>
        <taxon>Malacostraca</taxon>
        <taxon>Eumalacostraca</taxon>
        <taxon>Eucarida</taxon>
        <taxon>Decapoda</taxon>
        <taxon>Pleocyemata</taxon>
        <taxon>Brachyura</taxon>
        <taxon>Eubrachyura</taxon>
        <taxon>Portunoidea</taxon>
        <taxon>Portunidae</taxon>
        <taxon>Portuninae</taxon>
        <taxon>Portunus</taxon>
    </lineage>
</organism>
<accession>A0A5B7IMV6</accession>
<evidence type="ECO:0000313" key="2">
    <source>
        <dbReference type="Proteomes" id="UP000324222"/>
    </source>
</evidence>
<dbReference type="EMBL" id="VSRR010069923">
    <property type="protein sequence ID" value="MPC85900.1"/>
    <property type="molecule type" value="Genomic_DNA"/>
</dbReference>
<dbReference type="Proteomes" id="UP000324222">
    <property type="component" value="Unassembled WGS sequence"/>
</dbReference>
<keyword evidence="2" id="KW-1185">Reference proteome</keyword>
<evidence type="ECO:0000313" key="1">
    <source>
        <dbReference type="EMBL" id="MPC85900.1"/>
    </source>
</evidence>
<protein>
    <submittedName>
        <fullName evidence="1">Uncharacterized protein</fullName>
    </submittedName>
</protein>
<gene>
    <name evidence="1" type="ORF">E2C01_080699</name>
</gene>
<reference evidence="1 2" key="1">
    <citation type="submission" date="2019-05" db="EMBL/GenBank/DDBJ databases">
        <title>Another draft genome of Portunus trituberculatus and its Hox gene families provides insights of decapod evolution.</title>
        <authorList>
            <person name="Jeong J.-H."/>
            <person name="Song I."/>
            <person name="Kim S."/>
            <person name="Choi T."/>
            <person name="Kim D."/>
            <person name="Ryu S."/>
            <person name="Kim W."/>
        </authorList>
    </citation>
    <scope>NUCLEOTIDE SEQUENCE [LARGE SCALE GENOMIC DNA]</scope>
    <source>
        <tissue evidence="1">Muscle</tissue>
    </source>
</reference>
<name>A0A5B7IMV6_PORTR</name>
<proteinExistence type="predicted"/>
<sequence>MSMETKMAGSVENVLSMITSLLAKGIGRDQVIRQARMCKSTHFSSDLHNRSTH</sequence>